<dbReference type="InParanoid" id="A0A4W3JR16"/>
<dbReference type="Gene3D" id="2.60.120.40">
    <property type="match status" value="1"/>
</dbReference>
<dbReference type="SUPFAM" id="SSF49842">
    <property type="entry name" value="TNF-like"/>
    <property type="match status" value="1"/>
</dbReference>
<evidence type="ECO:0000256" key="1">
    <source>
        <dbReference type="ARBA" id="ARBA00004613"/>
    </source>
</evidence>
<dbReference type="Gene3D" id="1.10.287.1490">
    <property type="match status" value="1"/>
</dbReference>
<evidence type="ECO:0000313" key="9">
    <source>
        <dbReference type="Proteomes" id="UP000314986"/>
    </source>
</evidence>
<dbReference type="GO" id="GO:0005576">
    <property type="term" value="C:extracellular region"/>
    <property type="evidence" value="ECO:0007669"/>
    <property type="project" value="UniProtKB-SubCell"/>
</dbReference>
<dbReference type="OMA" id="SAQPNCC"/>
<keyword evidence="5" id="KW-1015">Disulfide bond</keyword>
<dbReference type="AlphaFoldDB" id="A0A4W3JR16"/>
<evidence type="ECO:0000256" key="3">
    <source>
        <dbReference type="ARBA" id="ARBA00022729"/>
    </source>
</evidence>
<dbReference type="Proteomes" id="UP000314986">
    <property type="component" value="Unassembled WGS sequence"/>
</dbReference>
<dbReference type="InterPro" id="IPR001073">
    <property type="entry name" value="C1q_dom"/>
</dbReference>
<reference evidence="8" key="5">
    <citation type="submission" date="2025-09" db="UniProtKB">
        <authorList>
            <consortium name="Ensembl"/>
        </authorList>
    </citation>
    <scope>IDENTIFICATION</scope>
</reference>
<dbReference type="Ensembl" id="ENSCMIT00000041126.1">
    <property type="protein sequence ID" value="ENSCMIP00000040553.1"/>
    <property type="gene ID" value="ENSCMIG00000016901.1"/>
</dbReference>
<evidence type="ECO:0000256" key="4">
    <source>
        <dbReference type="ARBA" id="ARBA00023054"/>
    </source>
</evidence>
<evidence type="ECO:0000256" key="5">
    <source>
        <dbReference type="ARBA" id="ARBA00023157"/>
    </source>
</evidence>
<organism evidence="8 9">
    <name type="scientific">Callorhinchus milii</name>
    <name type="common">Ghost shark</name>
    <dbReference type="NCBI Taxonomy" id="7868"/>
    <lineage>
        <taxon>Eukaryota</taxon>
        <taxon>Metazoa</taxon>
        <taxon>Chordata</taxon>
        <taxon>Craniata</taxon>
        <taxon>Vertebrata</taxon>
        <taxon>Chondrichthyes</taxon>
        <taxon>Holocephali</taxon>
        <taxon>Chimaeriformes</taxon>
        <taxon>Callorhinchidae</taxon>
        <taxon>Callorhinchus</taxon>
    </lineage>
</organism>
<keyword evidence="2" id="KW-0964">Secreted</keyword>
<reference evidence="9" key="2">
    <citation type="journal article" date="2007" name="PLoS Biol.">
        <title>Survey sequencing and comparative analysis of the elephant shark (Callorhinchus milii) genome.</title>
        <authorList>
            <person name="Venkatesh B."/>
            <person name="Kirkness E.F."/>
            <person name="Loh Y.H."/>
            <person name="Halpern A.L."/>
            <person name="Lee A.P."/>
            <person name="Johnson J."/>
            <person name="Dandona N."/>
            <person name="Viswanathan L.D."/>
            <person name="Tay A."/>
            <person name="Venter J.C."/>
            <person name="Strausberg R.L."/>
            <person name="Brenner S."/>
        </authorList>
    </citation>
    <scope>NUCLEOTIDE SEQUENCE [LARGE SCALE GENOMIC DNA]</scope>
</reference>
<reference evidence="8" key="4">
    <citation type="submission" date="2025-08" db="UniProtKB">
        <authorList>
            <consortium name="Ensembl"/>
        </authorList>
    </citation>
    <scope>IDENTIFICATION</scope>
</reference>
<dbReference type="InterPro" id="IPR050392">
    <property type="entry name" value="Collagen/C1q_domain"/>
</dbReference>
<evidence type="ECO:0000259" key="6">
    <source>
        <dbReference type="PROSITE" id="PS50871"/>
    </source>
</evidence>
<comment type="subcellular location">
    <subcellularLocation>
        <location evidence="1">Secreted</location>
    </subcellularLocation>
</comment>
<dbReference type="PANTHER" id="PTHR15427:SF5">
    <property type="entry name" value="EMILIN-2"/>
    <property type="match status" value="1"/>
</dbReference>
<keyword evidence="9" id="KW-1185">Reference proteome</keyword>
<dbReference type="InterPro" id="IPR008983">
    <property type="entry name" value="Tumour_necrosis_fac-like_dom"/>
</dbReference>
<dbReference type="PROSITE" id="PS50871">
    <property type="entry name" value="C1Q"/>
    <property type="match status" value="1"/>
</dbReference>
<keyword evidence="4" id="KW-0175">Coiled coil</keyword>
<dbReference type="PROSITE" id="PS51041">
    <property type="entry name" value="EMI"/>
    <property type="match status" value="1"/>
</dbReference>
<dbReference type="SMART" id="SM00110">
    <property type="entry name" value="C1Q"/>
    <property type="match status" value="1"/>
</dbReference>
<sequence length="935" mass="105876">FPIPDHSGSLGFLIEYAAPAVFIYEKLNKILWCFFMVSFHTKTLYFLSPLNSRYTRPTYKVAYKVVTELEWRCCPGFQLINMDCLSAFKTLLKTSICTFCHYPSTVTTHPSPFSGSHSISEHINLQRESSSTEGQGQKVQQLEYEVQRLNQVLEKLQASVTGMSDTLRHDVQEDASKMFVSLLSNLRLPGSAIGVEAVHVPGSQDREEAFYPFKMGEMMSTITEVKDTLKSKSDMLDDLHGMVTGHDGQLKQLMEAAQAPISTSSPFPSGDLYQAYIDSKFEALRDEMMMGIDMKFADLKNSCEYKLMSLKEQCEENVSNCEKVEELLDEKEIALRKEIHDLRTLIQESPSKSSCCASINTLRQQVSNMDRRVHRIADANRVLNARLDNEVKRFTADTLEDLFGERLEEIDSRINVTEKNAEEHCFYIEDTLKERITTEIDNVKELMDRKLRLLANNELVPASNSSLPRAVASEVPQSFQNERTYNDWIKNGMEHLESKLQKIENLCLTGCSLPTNELETIRSDMEICRNDYEDLLVKTEANSILLKSLNSTVHEGLRKAQKNEEDLEVMEGKLSSLTNTVEQSVKMRLHALDKRTQALANVNSTLKKNENELLGRIYELQEMVKNLEFRLKQNSSQLAGVKEQMEQLSSKIANDMTKCKDSTQGIQREVSGVDNRLVHIENMCSKLDGISGSLQRIKDGLNRHVSSLWNCVRQMNETVRSNSKDIVVLKNSVHQFHSQVAKAAASIEDELKVQPLPERHPLIGDPRMFFRVLQRLFYFSERSASRRKHVSFSVGLTEKPFPGNVGVIVFNKVLVNDGGHYNTKTGIFTAPFAGQYLITAVLAPQREERVEAFLSVSNEGIIHMDTSGYQVEVLEFHKPFMGQQICGGIGTFNLILNLKAGDEVSVVLIDGKLVDTHDMYSTFSGTLLYETPSRS</sequence>
<protein>
    <submittedName>
        <fullName evidence="8">Elastin microfibril interfacer 2</fullName>
    </submittedName>
</protein>
<keyword evidence="3" id="KW-0732">Signal</keyword>
<dbReference type="PANTHER" id="PTHR15427">
    <property type="entry name" value="EMILIN ELASTIN MICROFIBRIL INTERFACE-LOCATED PROTEIN ELASTIN MICROFIBRIL INTERFACER"/>
    <property type="match status" value="1"/>
</dbReference>
<evidence type="ECO:0000313" key="8">
    <source>
        <dbReference type="Ensembl" id="ENSCMIP00000040553.1"/>
    </source>
</evidence>
<reference evidence="9" key="1">
    <citation type="journal article" date="2006" name="Science">
        <title>Ancient noncoding elements conserved in the human genome.</title>
        <authorList>
            <person name="Venkatesh B."/>
            <person name="Kirkness E.F."/>
            <person name="Loh Y.H."/>
            <person name="Halpern A.L."/>
            <person name="Lee A.P."/>
            <person name="Johnson J."/>
            <person name="Dandona N."/>
            <person name="Viswanathan L.D."/>
            <person name="Tay A."/>
            <person name="Venter J.C."/>
            <person name="Strausberg R.L."/>
            <person name="Brenner S."/>
        </authorList>
    </citation>
    <scope>NUCLEOTIDE SEQUENCE [LARGE SCALE GENOMIC DNA]</scope>
</reference>
<name>A0A4W3JR16_CALMI</name>
<dbReference type="Pfam" id="PF07546">
    <property type="entry name" value="EMI"/>
    <property type="match status" value="1"/>
</dbReference>
<proteinExistence type="predicted"/>
<dbReference type="InterPro" id="IPR011489">
    <property type="entry name" value="EMI_domain"/>
</dbReference>
<dbReference type="Pfam" id="PF00386">
    <property type="entry name" value="C1q"/>
    <property type="match status" value="1"/>
</dbReference>
<accession>A0A4W3JR16</accession>
<reference evidence="9" key="3">
    <citation type="journal article" date="2014" name="Nature">
        <title>Elephant shark genome provides unique insights into gnathostome evolution.</title>
        <authorList>
            <consortium name="International Elephant Shark Genome Sequencing Consortium"/>
            <person name="Venkatesh B."/>
            <person name="Lee A.P."/>
            <person name="Ravi V."/>
            <person name="Maurya A.K."/>
            <person name="Lian M.M."/>
            <person name="Swann J.B."/>
            <person name="Ohta Y."/>
            <person name="Flajnik M.F."/>
            <person name="Sutoh Y."/>
            <person name="Kasahara M."/>
            <person name="Hoon S."/>
            <person name="Gangu V."/>
            <person name="Roy S.W."/>
            <person name="Irimia M."/>
            <person name="Korzh V."/>
            <person name="Kondrychyn I."/>
            <person name="Lim Z.W."/>
            <person name="Tay B.H."/>
            <person name="Tohari S."/>
            <person name="Kong K.W."/>
            <person name="Ho S."/>
            <person name="Lorente-Galdos B."/>
            <person name="Quilez J."/>
            <person name="Marques-Bonet T."/>
            <person name="Raney B.J."/>
            <person name="Ingham P.W."/>
            <person name="Tay A."/>
            <person name="Hillier L.W."/>
            <person name="Minx P."/>
            <person name="Boehm T."/>
            <person name="Wilson R.K."/>
            <person name="Brenner S."/>
            <person name="Warren W.C."/>
        </authorList>
    </citation>
    <scope>NUCLEOTIDE SEQUENCE [LARGE SCALE GENOMIC DNA]</scope>
</reference>
<dbReference type="GeneTree" id="ENSGT01030000234633"/>
<dbReference type="STRING" id="7868.ENSCMIP00000040553"/>
<feature type="domain" description="EMI" evidence="7">
    <location>
        <begin position="1"/>
        <end position="86"/>
    </location>
</feature>
<feature type="domain" description="C1q" evidence="6">
    <location>
        <begin position="785"/>
        <end position="934"/>
    </location>
</feature>
<evidence type="ECO:0000256" key="2">
    <source>
        <dbReference type="ARBA" id="ARBA00022525"/>
    </source>
</evidence>
<evidence type="ECO:0000259" key="7">
    <source>
        <dbReference type="PROSITE" id="PS51041"/>
    </source>
</evidence>